<feature type="transmembrane region" description="Helical" evidence="1">
    <location>
        <begin position="75"/>
        <end position="94"/>
    </location>
</feature>
<dbReference type="Pfam" id="PF04854">
    <property type="entry name" value="DUF624"/>
    <property type="match status" value="1"/>
</dbReference>
<keyword evidence="1" id="KW-1133">Transmembrane helix</keyword>
<feature type="transmembrane region" description="Helical" evidence="1">
    <location>
        <begin position="171"/>
        <end position="189"/>
    </location>
</feature>
<dbReference type="HOGENOM" id="CLU_115876_0_0_9"/>
<dbReference type="Proteomes" id="UP000004846">
    <property type="component" value="Unassembled WGS sequence"/>
</dbReference>
<name>A0A125W3Q8_ENTFL</name>
<comment type="caution">
    <text evidence="2">The sequence shown here is derived from an EMBL/GenBank/DDBJ whole genome shotgun (WGS) entry which is preliminary data.</text>
</comment>
<accession>A0A125W3Q8</accession>
<evidence type="ECO:0000313" key="2">
    <source>
        <dbReference type="EMBL" id="EFM81931.1"/>
    </source>
</evidence>
<sequence length="211" mass="24589">MESTGIQRLFYLSWTVIKLNLLFVLFSLAGGIIFGVGPALQMMTDFILEEGMNYQAITVKRAFESWKAHFKRSNCYFLLFLFTLGFVFYNIYLAVQFTGIMWLIITFILFFVSLILVIFYIYMLLYEGSYFISTIDLMKLSFISIFLNLGVFFKVLFGVISIVALTWKMKGLLLFASFALIMMWCAYVTRKNRQFIDGKLEQNEANLQKTV</sequence>
<feature type="transmembrane region" description="Helical" evidence="1">
    <location>
        <begin position="20"/>
        <end position="40"/>
    </location>
</feature>
<keyword evidence="1" id="KW-0472">Membrane</keyword>
<dbReference type="EMBL" id="AEBR01000088">
    <property type="protein sequence ID" value="EFM81931.1"/>
    <property type="molecule type" value="Genomic_DNA"/>
</dbReference>
<dbReference type="AlphaFoldDB" id="A0A125W3Q8"/>
<dbReference type="RefSeq" id="WP_002362905.1">
    <property type="nucleotide sequence ID" value="NZ_GL454478.1"/>
</dbReference>
<evidence type="ECO:0000256" key="1">
    <source>
        <dbReference type="SAM" id="Phobius"/>
    </source>
</evidence>
<feature type="transmembrane region" description="Helical" evidence="1">
    <location>
        <begin position="137"/>
        <end position="165"/>
    </location>
</feature>
<reference evidence="2 3" key="1">
    <citation type="submission" date="2010-07" db="EMBL/GenBank/DDBJ databases">
        <authorList>
            <person name="Sid Ahmed O."/>
        </authorList>
    </citation>
    <scope>NUCLEOTIDE SEQUENCE [LARGE SCALE GENOMIC DNA]</scope>
    <source>
        <strain evidence="2 3">TX4248</strain>
    </source>
</reference>
<feature type="transmembrane region" description="Helical" evidence="1">
    <location>
        <begin position="100"/>
        <end position="125"/>
    </location>
</feature>
<proteinExistence type="predicted"/>
<dbReference type="GeneID" id="60894378"/>
<dbReference type="InterPro" id="IPR006938">
    <property type="entry name" value="DUF624"/>
</dbReference>
<organism evidence="2 3">
    <name type="scientific">Enterococcus faecalis TX4248</name>
    <dbReference type="NCBI Taxonomy" id="749495"/>
    <lineage>
        <taxon>Bacteria</taxon>
        <taxon>Bacillati</taxon>
        <taxon>Bacillota</taxon>
        <taxon>Bacilli</taxon>
        <taxon>Lactobacillales</taxon>
        <taxon>Enterococcaceae</taxon>
        <taxon>Enterococcus</taxon>
    </lineage>
</organism>
<keyword evidence="1" id="KW-0812">Transmembrane</keyword>
<protein>
    <recommendedName>
        <fullName evidence="4">DUF624 domain-containing protein</fullName>
    </recommendedName>
</protein>
<evidence type="ECO:0008006" key="4">
    <source>
        <dbReference type="Google" id="ProtNLM"/>
    </source>
</evidence>
<evidence type="ECO:0000313" key="3">
    <source>
        <dbReference type="Proteomes" id="UP000004846"/>
    </source>
</evidence>
<gene>
    <name evidence="2" type="ORF">HMPREF9498_02503</name>
</gene>